<accession>A0A507CIP7</accession>
<protein>
    <recommendedName>
        <fullName evidence="1">Carboxylesterase type B domain-containing protein</fullName>
    </recommendedName>
</protein>
<evidence type="ECO:0000259" key="1">
    <source>
        <dbReference type="Pfam" id="PF00135"/>
    </source>
</evidence>
<sequence>MSTTICETAYGTLRGTLYPNHVAFLGIPFAQPPVNELRFRAPRKPKSWNGIRDATKYGSVAPQVIQNPERAPVFTNPRADEVMSEDCLYLNVWAPKAALGGQEKLPVMVYIHGVYLIVLHPLFLPLKPTILPTEGGGLRIGSGSQSLFDGGELVQTAPVIIVTFNYRMGYFGWMASEELRDNSPETVAEGFGGHANPGLLDMRAAFLWVKENIAYFGGDPDRVTSFGESAGGMLQTYLISCFPNDSLFRYSILQSGSALAPWDMAPFSQDVFDQVCAKCSLPKHLSGSAKVDALRAVPASDIMKAFTEIFYNGPMRTRPVIDGVVVREHPLKAIRNGRCMKLDGAILGYVTDEGSFRGQQFSKREDYEAFVKHVWPGSLSQRILKQYPFNEAIPYKAGSELMTDVEFVAGAYATANELISQKVPVYMYRWDVAPEMTKEWNARVHHGAELLFTFNQKRYLMTPNELRLGALASKAWISFATTGSPAGFHGWPQYKGDGGAVVVFTPGGIEVGDDRWHQEGIKFWRKNEFEADAAGDQHHKL</sequence>
<dbReference type="OrthoDB" id="2134434at2759"/>
<dbReference type="Proteomes" id="UP000319731">
    <property type="component" value="Unassembled WGS sequence"/>
</dbReference>
<dbReference type="GeneID" id="42001256"/>
<dbReference type="InterPro" id="IPR002018">
    <property type="entry name" value="CarbesteraseB"/>
</dbReference>
<feature type="domain" description="Carboxylesterase type B" evidence="1">
    <location>
        <begin position="133"/>
        <end position="497"/>
    </location>
</feature>
<dbReference type="AlphaFoldDB" id="A0A507CIP7"/>
<reference evidence="2 3" key="1">
    <citation type="journal article" date="2019" name="Sci. Rep.">
        <title>Comparative genomics of chytrid fungi reveal insights into the obligate biotrophic and pathogenic lifestyle of Synchytrium endobioticum.</title>
        <authorList>
            <person name="van de Vossenberg B.T.L.H."/>
            <person name="Warris S."/>
            <person name="Nguyen H.D.T."/>
            <person name="van Gent-Pelzer M.P.E."/>
            <person name="Joly D.L."/>
            <person name="van de Geest H.C."/>
            <person name="Bonants P.J.M."/>
            <person name="Smith D.S."/>
            <person name="Levesque C.A."/>
            <person name="van der Lee T.A.J."/>
        </authorList>
    </citation>
    <scope>NUCLEOTIDE SEQUENCE [LARGE SCALE GENOMIC DNA]</scope>
    <source>
        <strain evidence="2 3">JEL517</strain>
    </source>
</reference>
<gene>
    <name evidence="2" type="ORF">SmJEL517_g00029</name>
</gene>
<dbReference type="PANTHER" id="PTHR11559">
    <property type="entry name" value="CARBOXYLESTERASE"/>
    <property type="match status" value="1"/>
</dbReference>
<organism evidence="2 3">
    <name type="scientific">Synchytrium microbalum</name>
    <dbReference type="NCBI Taxonomy" id="1806994"/>
    <lineage>
        <taxon>Eukaryota</taxon>
        <taxon>Fungi</taxon>
        <taxon>Fungi incertae sedis</taxon>
        <taxon>Chytridiomycota</taxon>
        <taxon>Chytridiomycota incertae sedis</taxon>
        <taxon>Chytridiomycetes</taxon>
        <taxon>Synchytriales</taxon>
        <taxon>Synchytriaceae</taxon>
        <taxon>Synchytrium</taxon>
    </lineage>
</organism>
<comment type="caution">
    <text evidence="2">The sequence shown here is derived from an EMBL/GenBank/DDBJ whole genome shotgun (WGS) entry which is preliminary data.</text>
</comment>
<name>A0A507CIP7_9FUNG</name>
<dbReference type="PROSITE" id="PS00941">
    <property type="entry name" value="CARBOXYLESTERASE_B_2"/>
    <property type="match status" value="1"/>
</dbReference>
<dbReference type="InterPro" id="IPR019819">
    <property type="entry name" value="Carboxylesterase_B_CS"/>
</dbReference>
<dbReference type="Pfam" id="PF00135">
    <property type="entry name" value="COesterase"/>
    <property type="match status" value="2"/>
</dbReference>
<evidence type="ECO:0000313" key="3">
    <source>
        <dbReference type="Proteomes" id="UP000319731"/>
    </source>
</evidence>
<feature type="domain" description="Carboxylesterase type B" evidence="1">
    <location>
        <begin position="3"/>
        <end position="114"/>
    </location>
</feature>
<evidence type="ECO:0000313" key="2">
    <source>
        <dbReference type="EMBL" id="TPX38024.1"/>
    </source>
</evidence>
<dbReference type="InterPro" id="IPR050309">
    <property type="entry name" value="Type-B_Carboxylest/Lipase"/>
</dbReference>
<dbReference type="SUPFAM" id="SSF53474">
    <property type="entry name" value="alpha/beta-Hydrolases"/>
    <property type="match status" value="1"/>
</dbReference>
<dbReference type="STRING" id="1806994.A0A507CIP7"/>
<dbReference type="EMBL" id="QEAO01000001">
    <property type="protein sequence ID" value="TPX38024.1"/>
    <property type="molecule type" value="Genomic_DNA"/>
</dbReference>
<dbReference type="Gene3D" id="3.40.50.1820">
    <property type="entry name" value="alpha/beta hydrolase"/>
    <property type="match status" value="1"/>
</dbReference>
<dbReference type="RefSeq" id="XP_031027739.1">
    <property type="nucleotide sequence ID" value="XM_031165959.1"/>
</dbReference>
<proteinExistence type="predicted"/>
<dbReference type="InterPro" id="IPR029058">
    <property type="entry name" value="AB_hydrolase_fold"/>
</dbReference>
<keyword evidence="3" id="KW-1185">Reference proteome</keyword>